<protein>
    <submittedName>
        <fullName evidence="2">[acyl-carrier-protein] S-malonyltransferase</fullName>
        <ecNumber evidence="2">2.3.1.39</ecNumber>
    </submittedName>
</protein>
<name>A0ABU0IBQ6_9HYPH</name>
<dbReference type="Pfam" id="PF00698">
    <property type="entry name" value="Acyl_transf_1"/>
    <property type="match status" value="1"/>
</dbReference>
<proteinExistence type="predicted"/>
<reference evidence="2 3" key="1">
    <citation type="submission" date="2023-07" db="EMBL/GenBank/DDBJ databases">
        <title>Genomic Encyclopedia of Type Strains, Phase IV (KMG-IV): sequencing the most valuable type-strain genomes for metagenomic binning, comparative biology and taxonomic classification.</title>
        <authorList>
            <person name="Goeker M."/>
        </authorList>
    </citation>
    <scope>NUCLEOTIDE SEQUENCE [LARGE SCALE GENOMIC DNA]</scope>
    <source>
        <strain evidence="2 3">DSM 100301</strain>
    </source>
</reference>
<dbReference type="EC" id="2.3.1.39" evidence="2"/>
<dbReference type="SUPFAM" id="SSF55048">
    <property type="entry name" value="Probable ACP-binding domain of malonyl-CoA ACP transacylase"/>
    <property type="match status" value="1"/>
</dbReference>
<dbReference type="Gene3D" id="3.30.70.250">
    <property type="entry name" value="Malonyl-CoA ACP transacylase, ACP-binding"/>
    <property type="match status" value="1"/>
</dbReference>
<dbReference type="Gene3D" id="3.40.366.10">
    <property type="entry name" value="Malonyl-Coenzyme A Acyl Carrier Protein, domain 2"/>
    <property type="match status" value="1"/>
</dbReference>
<comment type="caution">
    <text evidence="2">The sequence shown here is derived from an EMBL/GenBank/DDBJ whole genome shotgun (WGS) entry which is preliminary data.</text>
</comment>
<dbReference type="InterPro" id="IPR001227">
    <property type="entry name" value="Ac_transferase_dom_sf"/>
</dbReference>
<organism evidence="2 3">
    <name type="scientific">Rhizobium paknamense</name>
    <dbReference type="NCBI Taxonomy" id="1206817"/>
    <lineage>
        <taxon>Bacteria</taxon>
        <taxon>Pseudomonadati</taxon>
        <taxon>Pseudomonadota</taxon>
        <taxon>Alphaproteobacteria</taxon>
        <taxon>Hyphomicrobiales</taxon>
        <taxon>Rhizobiaceae</taxon>
        <taxon>Rhizobium/Agrobacterium group</taxon>
        <taxon>Rhizobium</taxon>
    </lineage>
</organism>
<dbReference type="InterPro" id="IPR050858">
    <property type="entry name" value="Mal-CoA-ACP_Trans/PKS_FabD"/>
</dbReference>
<sequence>MTLAILCPGQSAQGAGMLEMLKDEPEARAVFESFAAIIGERMETVLARPERLHDNAVAQPVLCATALASFAVMQARLPEPPAVIAGYSIGELAAYGCAGALAPAEIIRLARARARAMDAAFEDEAGMVAVRGLLEARLAPICDAHHAHIAIRNGEDRFVVAGRSADIAHVGEEAKQAGAHVTALAVKIASHTPLMAPAADVFRSALSAAPFRPPDIPVIAGINGALVRDRASAIETLTAQLFTPLDWAACMAALRENGCHIAFELLPGNDLSAMLRHQEPALACRALADFRSAEGAGAWLARQM</sequence>
<dbReference type="PANTHER" id="PTHR42681">
    <property type="entry name" value="MALONYL-COA-ACYL CARRIER PROTEIN TRANSACYLASE, MITOCHONDRIAL"/>
    <property type="match status" value="1"/>
</dbReference>
<dbReference type="Proteomes" id="UP001235269">
    <property type="component" value="Unassembled WGS sequence"/>
</dbReference>
<dbReference type="EMBL" id="JAUSWH010000005">
    <property type="protein sequence ID" value="MDQ0455656.1"/>
    <property type="molecule type" value="Genomic_DNA"/>
</dbReference>
<dbReference type="RefSeq" id="WP_307157848.1">
    <property type="nucleotide sequence ID" value="NZ_JAUSWH010000005.1"/>
</dbReference>
<evidence type="ECO:0000313" key="2">
    <source>
        <dbReference type="EMBL" id="MDQ0455656.1"/>
    </source>
</evidence>
<dbReference type="GO" id="GO:0004314">
    <property type="term" value="F:[acyl-carrier-protein] S-malonyltransferase activity"/>
    <property type="evidence" value="ECO:0007669"/>
    <property type="project" value="UniProtKB-EC"/>
</dbReference>
<gene>
    <name evidence="2" type="ORF">QO005_001996</name>
</gene>
<dbReference type="InterPro" id="IPR016036">
    <property type="entry name" value="Malonyl_transacylase_ACP-bd"/>
</dbReference>
<dbReference type="InterPro" id="IPR014043">
    <property type="entry name" value="Acyl_transferase_dom"/>
</dbReference>
<dbReference type="InterPro" id="IPR016035">
    <property type="entry name" value="Acyl_Trfase/lysoPLipase"/>
</dbReference>
<dbReference type="PANTHER" id="PTHR42681:SF6">
    <property type="entry name" value="BLL0263 PROTEIN"/>
    <property type="match status" value="1"/>
</dbReference>
<dbReference type="SUPFAM" id="SSF52151">
    <property type="entry name" value="FabD/lysophospholipase-like"/>
    <property type="match status" value="1"/>
</dbReference>
<accession>A0ABU0IBQ6</accession>
<evidence type="ECO:0000313" key="3">
    <source>
        <dbReference type="Proteomes" id="UP001235269"/>
    </source>
</evidence>
<keyword evidence="3" id="KW-1185">Reference proteome</keyword>
<feature type="domain" description="Malonyl-CoA:ACP transacylase (MAT)" evidence="1">
    <location>
        <begin position="6"/>
        <end position="303"/>
    </location>
</feature>
<evidence type="ECO:0000259" key="1">
    <source>
        <dbReference type="SMART" id="SM00827"/>
    </source>
</evidence>
<keyword evidence="2" id="KW-0012">Acyltransferase</keyword>
<dbReference type="SMART" id="SM00827">
    <property type="entry name" value="PKS_AT"/>
    <property type="match status" value="1"/>
</dbReference>
<keyword evidence="2" id="KW-0808">Transferase</keyword>